<dbReference type="Proteomes" id="UP000886355">
    <property type="component" value="Unassembled WGS sequence"/>
</dbReference>
<evidence type="ECO:0000313" key="1">
    <source>
        <dbReference type="EMBL" id="HDL89698.1"/>
    </source>
</evidence>
<accession>A0A7C1AVK7</accession>
<organism evidence="1">
    <name type="scientific">Thermodesulforhabdus norvegica</name>
    <dbReference type="NCBI Taxonomy" id="39841"/>
    <lineage>
        <taxon>Bacteria</taxon>
        <taxon>Pseudomonadati</taxon>
        <taxon>Thermodesulfobacteriota</taxon>
        <taxon>Syntrophobacteria</taxon>
        <taxon>Syntrophobacterales</taxon>
        <taxon>Thermodesulforhabdaceae</taxon>
        <taxon>Thermodesulforhabdus</taxon>
    </lineage>
</organism>
<name>A0A7C1AVK7_9BACT</name>
<comment type="caution">
    <text evidence="1">The sequence shown here is derived from an EMBL/GenBank/DDBJ whole genome shotgun (WGS) entry which is preliminary data.</text>
</comment>
<sequence length="601" mass="69508">MRLEKWLKEIVKEELQRGLFVWYDPLASFVSIVEKVVPRGAKLLKFEGSYLALRFKLEDEDPDFDKKWVVYIPEEATNFLKDWEFIGSKEVLSLPEVLLRKGKLSLSRELIKAMEKNSSKLVKNWSILIGKKEPTTELIIDSLLAIAFELPRWDEAEAVIKFIVNAEEIASKLKEAEIYNFWMEKLSDFVEIERGREDAKEVRDKLLKTLLFGELVYKGAQSKDIFTMLPKPEKMQIVSEILKRWRNDARFRESYVAAVDEVGREINIKEHLQLKEALTSAETFPEIDDAILEELLSSTNPENYNEKVDSIEKIAETRVETFWAKSPRVKYWKPILIASKLFKGCKEALKECEKLDRDEIIDRYVSGWWRFDSMVLELSTFDFERESPLITPAYVAYETYLDRVNRRLLETVKNVGWKQNQSSFWSYVARAEKPVAVFFTDALRFDLAKKLIEELGVSVEEVKVEWLYGVLPSITEVGMAALLPDAQLSLAFDNSLKVSIGNKSVTDKSERVAYLKERGISVMDFDSQNIPGADVLVIMMREIYRLGENADIAPQNLIEIVDKISNRILKLREFGFRSVVLGGDHGFLYHRKEAERVACKG</sequence>
<dbReference type="AlphaFoldDB" id="A0A7C1AVK7"/>
<proteinExistence type="predicted"/>
<protein>
    <submittedName>
        <fullName evidence="1">PglZ domain-containing protein</fullName>
    </submittedName>
</protein>
<gene>
    <name evidence="1" type="ORF">ENG14_02205</name>
</gene>
<dbReference type="Pfam" id="PF08665">
    <property type="entry name" value="PglZ"/>
    <property type="match status" value="1"/>
</dbReference>
<dbReference type="EMBL" id="DQZW01000105">
    <property type="protein sequence ID" value="HDL89698.1"/>
    <property type="molecule type" value="Genomic_DNA"/>
</dbReference>
<reference evidence="1" key="1">
    <citation type="journal article" date="2020" name="mSystems">
        <title>Genome- and Community-Level Interaction Insights into Carbon Utilization and Element Cycling Functions of Hydrothermarchaeota in Hydrothermal Sediment.</title>
        <authorList>
            <person name="Zhou Z."/>
            <person name="Liu Y."/>
            <person name="Xu W."/>
            <person name="Pan J."/>
            <person name="Luo Z.H."/>
            <person name="Li M."/>
        </authorList>
    </citation>
    <scope>NUCLEOTIDE SEQUENCE [LARGE SCALE GENOMIC DNA]</scope>
    <source>
        <strain evidence="1">HyVt-19</strain>
    </source>
</reference>